<reference evidence="3" key="1">
    <citation type="submission" date="2018-11" db="EMBL/GenBank/DDBJ databases">
        <authorList>
            <person name="Alioto T."/>
            <person name="Alioto T."/>
        </authorList>
    </citation>
    <scope>NUCLEOTIDE SEQUENCE</scope>
</reference>
<dbReference type="InterPro" id="IPR036514">
    <property type="entry name" value="SGNH_hydro_sf"/>
</dbReference>
<evidence type="ECO:0000313" key="3">
    <source>
        <dbReference type="EMBL" id="VDI25003.1"/>
    </source>
</evidence>
<accession>A0A8B6DVU1</accession>
<dbReference type="SUPFAM" id="SSF52266">
    <property type="entry name" value="SGNH hydrolase"/>
    <property type="match status" value="1"/>
</dbReference>
<feature type="region of interest" description="Disordered" evidence="1">
    <location>
        <begin position="1"/>
        <end position="29"/>
    </location>
</feature>
<dbReference type="EMBL" id="UYJE01004098">
    <property type="protein sequence ID" value="VDI25003.1"/>
    <property type="molecule type" value="Genomic_DNA"/>
</dbReference>
<evidence type="ECO:0000256" key="1">
    <source>
        <dbReference type="SAM" id="MobiDB-lite"/>
    </source>
</evidence>
<comment type="caution">
    <text evidence="3">The sequence shown here is derived from an EMBL/GenBank/DDBJ whole genome shotgun (WGS) entry which is preliminary data.</text>
</comment>
<evidence type="ECO:0008006" key="5">
    <source>
        <dbReference type="Google" id="ProtNLM"/>
    </source>
</evidence>
<sequence>MTPGKYSNAVKSGLQYRTSQSTTPNTPEPFLRQRCEQIPNVQYHVTELERPKYPLFEKNNNKKNLFLIGSSTLKRMSARKMTTNSITTKVKTIRGGRIRDIENCLIEYISDGKLDCVDVIAVHVGTNNVSDRDTVRTIINDYKNLIHTVKQSLPETQIIISSILPRPTDYKSNHIISEVNQQLLTVEDNQVKILDNTLDFLYGNRPNQLLFQDHVHTNVDGAKVLSHNIISSVNTMLRLYDSNFLNKIFIGEDNREEICAIRDNQSRLSTSTFISSKRLELEETFEFCSSQAHDCILYHSIVILIVYVCIAIFLLEQKSECSKYTQINPFIFPHKSLNICHLNINHVLPKFAEIQYLISE</sequence>
<dbReference type="AlphaFoldDB" id="A0A8B6DVU1"/>
<keyword evidence="4" id="KW-1185">Reference proteome</keyword>
<evidence type="ECO:0000256" key="2">
    <source>
        <dbReference type="SAM" id="Phobius"/>
    </source>
</evidence>
<proteinExistence type="predicted"/>
<feature type="transmembrane region" description="Helical" evidence="2">
    <location>
        <begin position="296"/>
        <end position="315"/>
    </location>
</feature>
<organism evidence="3 4">
    <name type="scientific">Mytilus galloprovincialis</name>
    <name type="common">Mediterranean mussel</name>
    <dbReference type="NCBI Taxonomy" id="29158"/>
    <lineage>
        <taxon>Eukaryota</taxon>
        <taxon>Metazoa</taxon>
        <taxon>Spiralia</taxon>
        <taxon>Lophotrochozoa</taxon>
        <taxon>Mollusca</taxon>
        <taxon>Bivalvia</taxon>
        <taxon>Autobranchia</taxon>
        <taxon>Pteriomorphia</taxon>
        <taxon>Mytilida</taxon>
        <taxon>Mytiloidea</taxon>
        <taxon>Mytilidae</taxon>
        <taxon>Mytilinae</taxon>
        <taxon>Mytilus</taxon>
    </lineage>
</organism>
<dbReference type="Gene3D" id="3.40.50.1110">
    <property type="entry name" value="SGNH hydrolase"/>
    <property type="match status" value="1"/>
</dbReference>
<keyword evidence="2" id="KW-1133">Transmembrane helix</keyword>
<keyword evidence="2" id="KW-0472">Membrane</keyword>
<keyword evidence="2" id="KW-0812">Transmembrane</keyword>
<protein>
    <recommendedName>
        <fullName evidence="5">SGNH hydrolase-type esterase domain-containing protein</fullName>
    </recommendedName>
</protein>
<evidence type="ECO:0000313" key="4">
    <source>
        <dbReference type="Proteomes" id="UP000596742"/>
    </source>
</evidence>
<name>A0A8B6DVU1_MYTGA</name>
<gene>
    <name evidence="3" type="ORF">MGAL_10B062354</name>
</gene>
<dbReference type="Proteomes" id="UP000596742">
    <property type="component" value="Unassembled WGS sequence"/>
</dbReference>
<feature type="compositionally biased region" description="Polar residues" evidence="1">
    <location>
        <begin position="15"/>
        <end position="25"/>
    </location>
</feature>